<evidence type="ECO:0000259" key="7">
    <source>
        <dbReference type="Pfam" id="PF14609"/>
    </source>
</evidence>
<dbReference type="Gene3D" id="1.20.120.1900">
    <property type="entry name" value="Gamma-tubulin complex, C-terminal domain"/>
    <property type="match status" value="1"/>
</dbReference>
<accession>A0A3D8S6K5</accession>
<dbReference type="PANTHER" id="PTHR19302">
    <property type="entry name" value="GAMMA TUBULIN COMPLEX PROTEIN"/>
    <property type="match status" value="1"/>
</dbReference>
<evidence type="ECO:0000256" key="4">
    <source>
        <dbReference type="ARBA" id="ARBA00023212"/>
    </source>
</evidence>
<evidence type="ECO:0000256" key="2">
    <source>
        <dbReference type="ARBA" id="ARBA00022490"/>
    </source>
</evidence>
<comment type="caution">
    <text evidence="9">The sequence shown here is derived from an EMBL/GenBank/DDBJ whole genome shotgun (WGS) entry which is preliminary data.</text>
</comment>
<dbReference type="Pfam" id="PF17681">
    <property type="entry name" value="GCP_N_terminal"/>
    <property type="match status" value="1"/>
</dbReference>
<dbReference type="STRING" id="1849047.A0A3D8S6K5"/>
<dbReference type="GO" id="GO:0000922">
    <property type="term" value="C:spindle pole"/>
    <property type="evidence" value="ECO:0007669"/>
    <property type="project" value="InterPro"/>
</dbReference>
<dbReference type="OrthoDB" id="66546at2759"/>
<sequence length="916" mass="104018">MSHIAKLGALTDELVTLLTSVTSKNDSLRFNVYKESALRQLRSINYPRTNQFDVASRLEGLDEKFRVYNADPLADALKERVDVVLKESRRWTPEILHLLLELSDQPLSKTRLEDLELLKEPEPEVEPPLKWRDIVAEDPLLREKRVWQNVDFGAESSDEEVDFRDDRSEVTDVTGSTSVTSIDVESRRRPVDYVRKIDGKEELEHLRKEQFWQHTTELESRPGTVVTELQVVREVLFMFRNLPTSLFEVFEASSKIIPSRTYSLKHASVDAYQKLTIDFARQGSAIMLLRAWTRKNQSIPLLQVLQSAVSQRLAGLDSKVLGIEQRFATPLEDVVVSITALQAEIGEWLRPFLKLSELVEKLETDPYAHAFRSLELLYDECCLSQLTGDNDIYRFFGEIFFECFRVYLRPIRTWMEEGELALGDKVFFVSDIPGDIVLASLWQSRFQLRRTQAGILHAPRFLDAAAQRIFTTGKSVVILKHLNQFHHLQESRTNYEPTLDFETVCNPTELGLAPFAELFDVSFNAWVQSKHHSASQVLRKTLFDSCGLHDSLDALSYLYFLSDGAASSAFASSIFDKLDTLDSSWNDRFTLTSLIQSAATGHKSLSSSRVRANMLSLPRKYSDMSRCRRTVKTLASIQLKYTLSWPILIVITAASLPQYQKTFTFLLQIRRSFHILTRSRLLSDHAVKSGTGKEQALYYSLRNALLWFTQTLYHYLTILVISPNTEAMLSNMKSAEDVDSMIAVHCKYIKDVTDQALLGTRLELIHKTILTILDLSIKLEDAHAANVAAQAVADAEQQDMMDLSYASLGLTPTKRASKTKVFSSSRTQRYEDSSSEDEESEVDVDLTVISLAADRDDVSYMDNLRNMKGEFDRLVRFIASGLRGIARAGDAPASAKAWDVLGEMLELSLGSHDNVY</sequence>
<dbReference type="AlphaFoldDB" id="A0A3D8S6K5"/>
<dbReference type="InterPro" id="IPR042241">
    <property type="entry name" value="GCP_C_sf"/>
</dbReference>
<comment type="similarity">
    <text evidence="1 5">Belongs to the TUBGCP family.</text>
</comment>
<organism evidence="9 10">
    <name type="scientific">Coleophoma cylindrospora</name>
    <dbReference type="NCBI Taxonomy" id="1849047"/>
    <lineage>
        <taxon>Eukaryota</taxon>
        <taxon>Fungi</taxon>
        <taxon>Dikarya</taxon>
        <taxon>Ascomycota</taxon>
        <taxon>Pezizomycotina</taxon>
        <taxon>Leotiomycetes</taxon>
        <taxon>Helotiales</taxon>
        <taxon>Dermateaceae</taxon>
        <taxon>Coleophoma</taxon>
    </lineage>
</organism>
<dbReference type="GO" id="GO:0051225">
    <property type="term" value="P:spindle assembly"/>
    <property type="evidence" value="ECO:0007669"/>
    <property type="project" value="TreeGrafter"/>
</dbReference>
<dbReference type="GO" id="GO:0043015">
    <property type="term" value="F:gamma-tubulin binding"/>
    <property type="evidence" value="ECO:0007669"/>
    <property type="project" value="InterPro"/>
</dbReference>
<dbReference type="GO" id="GO:0000930">
    <property type="term" value="C:gamma-tubulin complex"/>
    <property type="evidence" value="ECO:0007669"/>
    <property type="project" value="TreeGrafter"/>
</dbReference>
<feature type="domain" description="Gamma tubulin complex component protein N-terminal" evidence="8">
    <location>
        <begin position="232"/>
        <end position="544"/>
    </location>
</feature>
<feature type="domain" description="Gamma tubulin complex component C-terminal" evidence="6">
    <location>
        <begin position="548"/>
        <end position="885"/>
    </location>
</feature>
<evidence type="ECO:0000256" key="1">
    <source>
        <dbReference type="ARBA" id="ARBA00010337"/>
    </source>
</evidence>
<dbReference type="Proteomes" id="UP000256645">
    <property type="component" value="Unassembled WGS sequence"/>
</dbReference>
<evidence type="ECO:0000256" key="5">
    <source>
        <dbReference type="RuleBase" id="RU363050"/>
    </source>
</evidence>
<dbReference type="GO" id="GO:0000278">
    <property type="term" value="P:mitotic cell cycle"/>
    <property type="evidence" value="ECO:0007669"/>
    <property type="project" value="TreeGrafter"/>
</dbReference>
<evidence type="ECO:0000313" key="9">
    <source>
        <dbReference type="EMBL" id="RDW81922.1"/>
    </source>
</evidence>
<feature type="domain" description="Gamma-Tubulin ring complex non-core subunit mod21 N-terminal" evidence="7">
    <location>
        <begin position="68"/>
        <end position="158"/>
    </location>
</feature>
<evidence type="ECO:0000259" key="6">
    <source>
        <dbReference type="Pfam" id="PF04130"/>
    </source>
</evidence>
<dbReference type="GO" id="GO:0031122">
    <property type="term" value="P:cytoplasmic microtubule organization"/>
    <property type="evidence" value="ECO:0007669"/>
    <property type="project" value="TreeGrafter"/>
</dbReference>
<dbReference type="InterPro" id="IPR032797">
    <property type="entry name" value="Mod21_N"/>
</dbReference>
<dbReference type="Pfam" id="PF04130">
    <property type="entry name" value="GCP_C_terminal"/>
    <property type="match status" value="1"/>
</dbReference>
<dbReference type="CDD" id="cd22572">
    <property type="entry name" value="GCP5_NTD"/>
    <property type="match status" value="1"/>
</dbReference>
<dbReference type="GO" id="GO:0005874">
    <property type="term" value="C:microtubule"/>
    <property type="evidence" value="ECO:0007669"/>
    <property type="project" value="UniProtKB-KW"/>
</dbReference>
<dbReference type="GO" id="GO:0007020">
    <property type="term" value="P:microtubule nucleation"/>
    <property type="evidence" value="ECO:0007669"/>
    <property type="project" value="InterPro"/>
</dbReference>
<dbReference type="InterPro" id="IPR059169">
    <property type="entry name" value="GCP5_N_ext"/>
</dbReference>
<keyword evidence="2 5" id="KW-0963">Cytoplasm</keyword>
<protein>
    <recommendedName>
        <fullName evidence="5">Spindle pole body component</fullName>
    </recommendedName>
</protein>
<dbReference type="GO" id="GO:0051321">
    <property type="term" value="P:meiotic cell cycle"/>
    <property type="evidence" value="ECO:0007669"/>
    <property type="project" value="TreeGrafter"/>
</dbReference>
<dbReference type="InterPro" id="IPR040457">
    <property type="entry name" value="GCP_C"/>
</dbReference>
<proteinExistence type="inferred from homology"/>
<dbReference type="GO" id="GO:0005816">
    <property type="term" value="C:spindle pole body"/>
    <property type="evidence" value="ECO:0007669"/>
    <property type="project" value="UniProtKB-ARBA"/>
</dbReference>
<reference evidence="9 10" key="1">
    <citation type="journal article" date="2018" name="IMA Fungus">
        <title>IMA Genome-F 9: Draft genome sequence of Annulohypoxylon stygium, Aspergillus mulundensis, Berkeleyomyces basicola (syn. Thielaviopsis basicola), Ceratocystis smalleyi, two Cercospora beticola strains, Coleophoma cylindrospora, Fusarium fracticaudum, Phialophora cf. hyalina, and Morchella septimelata.</title>
        <authorList>
            <person name="Wingfield B.D."/>
            <person name="Bills G.F."/>
            <person name="Dong Y."/>
            <person name="Huang W."/>
            <person name="Nel W.J."/>
            <person name="Swalarsk-Parry B.S."/>
            <person name="Vaghefi N."/>
            <person name="Wilken P.M."/>
            <person name="An Z."/>
            <person name="de Beer Z.W."/>
            <person name="De Vos L."/>
            <person name="Chen L."/>
            <person name="Duong T.A."/>
            <person name="Gao Y."/>
            <person name="Hammerbacher A."/>
            <person name="Kikkert J.R."/>
            <person name="Li Y."/>
            <person name="Li H."/>
            <person name="Li K."/>
            <person name="Li Q."/>
            <person name="Liu X."/>
            <person name="Ma X."/>
            <person name="Naidoo K."/>
            <person name="Pethybridge S.J."/>
            <person name="Sun J."/>
            <person name="Steenkamp E.T."/>
            <person name="van der Nest M.A."/>
            <person name="van Wyk S."/>
            <person name="Wingfield M.J."/>
            <person name="Xiong C."/>
            <person name="Yue Q."/>
            <person name="Zhang X."/>
        </authorList>
    </citation>
    <scope>NUCLEOTIDE SEQUENCE [LARGE SCALE GENOMIC DNA]</scope>
    <source>
        <strain evidence="9 10">BP6252</strain>
    </source>
</reference>
<evidence type="ECO:0000259" key="8">
    <source>
        <dbReference type="Pfam" id="PF17681"/>
    </source>
</evidence>
<name>A0A3D8S6K5_9HELO</name>
<dbReference type="InterPro" id="IPR041470">
    <property type="entry name" value="GCP_N"/>
</dbReference>
<evidence type="ECO:0000256" key="3">
    <source>
        <dbReference type="ARBA" id="ARBA00022701"/>
    </source>
</evidence>
<keyword evidence="10" id="KW-1185">Reference proteome</keyword>
<dbReference type="InterPro" id="IPR007259">
    <property type="entry name" value="GCP"/>
</dbReference>
<keyword evidence="3 5" id="KW-0493">Microtubule</keyword>
<evidence type="ECO:0000313" key="10">
    <source>
        <dbReference type="Proteomes" id="UP000256645"/>
    </source>
</evidence>
<dbReference type="Pfam" id="PF14609">
    <property type="entry name" value="GCP5-Mod21_N"/>
    <property type="match status" value="1"/>
</dbReference>
<dbReference type="EMBL" id="PDLM01000003">
    <property type="protein sequence ID" value="RDW81922.1"/>
    <property type="molecule type" value="Genomic_DNA"/>
</dbReference>
<gene>
    <name evidence="9" type="ORF">BP6252_03034</name>
</gene>
<keyword evidence="4 5" id="KW-0206">Cytoskeleton</keyword>
<dbReference type="PANTHER" id="PTHR19302:SF33">
    <property type="entry name" value="GAMMA-TUBULIN COMPLEX COMPONENT 5"/>
    <property type="match status" value="1"/>
</dbReference>
<dbReference type="GO" id="GO:0051011">
    <property type="term" value="F:microtubule minus-end binding"/>
    <property type="evidence" value="ECO:0007669"/>
    <property type="project" value="TreeGrafter"/>
</dbReference>
<comment type="subcellular location">
    <subcellularLocation>
        <location evidence="5">Cytoplasm</location>
        <location evidence="5">Cytoskeleton</location>
        <location evidence="5">Microtubule organizing center</location>
    </subcellularLocation>
</comment>